<dbReference type="EMBL" id="CP014646">
    <property type="protein sequence ID" value="AMO38060.1"/>
    <property type="molecule type" value="Genomic_DNA"/>
</dbReference>
<dbReference type="InterPro" id="IPR029024">
    <property type="entry name" value="TerB-like"/>
</dbReference>
<dbReference type="STRING" id="1134435.AC731_014605"/>
<dbReference type="InterPro" id="IPR007791">
    <property type="entry name" value="DjlA_N"/>
</dbReference>
<feature type="domain" description="Co-chaperone DjlA N-terminal" evidence="1">
    <location>
        <begin position="27"/>
        <end position="144"/>
    </location>
</feature>
<dbReference type="CDD" id="cd07313">
    <property type="entry name" value="terB_like_2"/>
    <property type="match status" value="1"/>
</dbReference>
<organism evidence="2 3">
    <name type="scientific">Thauera humireducens</name>
    <dbReference type="NCBI Taxonomy" id="1134435"/>
    <lineage>
        <taxon>Bacteria</taxon>
        <taxon>Pseudomonadati</taxon>
        <taxon>Pseudomonadota</taxon>
        <taxon>Betaproteobacteria</taxon>
        <taxon>Rhodocyclales</taxon>
        <taxon>Zoogloeaceae</taxon>
        <taxon>Thauera</taxon>
    </lineage>
</organism>
<evidence type="ECO:0000313" key="3">
    <source>
        <dbReference type="Proteomes" id="UP000036902"/>
    </source>
</evidence>
<gene>
    <name evidence="2" type="ORF">AC731_014605</name>
</gene>
<protein>
    <recommendedName>
        <fullName evidence="1">Co-chaperone DjlA N-terminal domain-containing protein</fullName>
    </recommendedName>
</protein>
<evidence type="ECO:0000259" key="1">
    <source>
        <dbReference type="Pfam" id="PF05099"/>
    </source>
</evidence>
<dbReference type="Proteomes" id="UP000036902">
    <property type="component" value="Chromosome"/>
</dbReference>
<keyword evidence="3" id="KW-1185">Reference proteome</keyword>
<dbReference type="RefSeq" id="WP_048707136.1">
    <property type="nucleotide sequence ID" value="NZ_CP014646.1"/>
</dbReference>
<dbReference type="SUPFAM" id="SSF158682">
    <property type="entry name" value="TerB-like"/>
    <property type="match status" value="1"/>
</dbReference>
<dbReference type="Pfam" id="PF05099">
    <property type="entry name" value="TerB"/>
    <property type="match status" value="1"/>
</dbReference>
<dbReference type="KEGG" id="thu:AC731_014605"/>
<dbReference type="AlphaFoldDB" id="A0A127K7W4"/>
<reference evidence="3" key="1">
    <citation type="submission" date="2016-03" db="EMBL/GenBank/DDBJ databases">
        <authorList>
            <person name="Ma C."/>
            <person name="Zhou S."/>
            <person name="Yang G."/>
        </authorList>
    </citation>
    <scope>NUCLEOTIDE SEQUENCE [LARGE SCALE GENOMIC DNA]</scope>
    <source>
        <strain evidence="3">SgZ-1</strain>
    </source>
</reference>
<dbReference type="Gene3D" id="1.10.3680.10">
    <property type="entry name" value="TerB-like"/>
    <property type="match status" value="1"/>
</dbReference>
<evidence type="ECO:0000313" key="2">
    <source>
        <dbReference type="EMBL" id="AMO38060.1"/>
    </source>
</evidence>
<accession>A0A127K7W4</accession>
<name>A0A127K7W4_9RHOO</name>
<sequence>MLRTLKQLFNTLTPPTAELAVPEHTLQLAAAVLLIEMMRADSHCGHEERQAAVDALAVKFALGDDEVARLMELADATSRDAPDLYSFTSKLNRGFNPEQKVRMVEYLWQVAYADGQLSHHETHLMLKLGDLLYIPRGDFVAAKQRARAAAGLAAE</sequence>
<proteinExistence type="predicted"/>